<evidence type="ECO:0008006" key="4">
    <source>
        <dbReference type="Google" id="ProtNLM"/>
    </source>
</evidence>
<dbReference type="RefSeq" id="WP_253870331.1">
    <property type="nucleotide sequence ID" value="NZ_BAABHM010000006.1"/>
</dbReference>
<name>A0ABP8WRF4_9MICO</name>
<dbReference type="PANTHER" id="PTHR22939:SF129">
    <property type="entry name" value="SERINE PROTEASE HTRA2, MITOCHONDRIAL"/>
    <property type="match status" value="1"/>
</dbReference>
<feature type="compositionally biased region" description="Low complexity" evidence="1">
    <location>
        <begin position="60"/>
        <end position="75"/>
    </location>
</feature>
<dbReference type="InterPro" id="IPR001940">
    <property type="entry name" value="Peptidase_S1C"/>
</dbReference>
<evidence type="ECO:0000256" key="1">
    <source>
        <dbReference type="SAM" id="MobiDB-lite"/>
    </source>
</evidence>
<evidence type="ECO:0000313" key="3">
    <source>
        <dbReference type="Proteomes" id="UP001500843"/>
    </source>
</evidence>
<dbReference type="Gene3D" id="2.40.10.120">
    <property type="match status" value="1"/>
</dbReference>
<proteinExistence type="predicted"/>
<keyword evidence="3" id="KW-1185">Reference proteome</keyword>
<sequence length="329" mass="32611">MSNPDPHLNGYPTGVGSPADRGALSGNRAPVDLGRPAGPRHFVLGEPVAPRPPEPEPVRSRLLPPAAASGPVHPLGLPPDPVPPRDAVRLRRPRPLLTMATALALGALLGSATTGLVTGLATAPEQAHAPPAAVGQGTGTTTASAAQRALPSVVQVRAGSRGGSGVIIDGSHVVTNGHVVVGASTVELLLDDGRSVTGRVLGADERNDIAVIEADLGNTPAAALGRSSALRIGQPVIAVGSPLGLTGSVTAGVVSAVDRSSGDYPGPMIQTDASINQGNSGGPLVDLRGQVVGINTAIATVGDSGNIGIGFAVPIDRAAEVAGRIIARA</sequence>
<comment type="caution">
    <text evidence="2">The sequence shown here is derived from an EMBL/GenBank/DDBJ whole genome shotgun (WGS) entry which is preliminary data.</text>
</comment>
<dbReference type="PRINTS" id="PR00834">
    <property type="entry name" value="PROTEASES2C"/>
</dbReference>
<dbReference type="SUPFAM" id="SSF50494">
    <property type="entry name" value="Trypsin-like serine proteases"/>
    <property type="match status" value="1"/>
</dbReference>
<dbReference type="Pfam" id="PF13365">
    <property type="entry name" value="Trypsin_2"/>
    <property type="match status" value="1"/>
</dbReference>
<dbReference type="InterPro" id="IPR009003">
    <property type="entry name" value="Peptidase_S1_PA"/>
</dbReference>
<dbReference type="PANTHER" id="PTHR22939">
    <property type="entry name" value="SERINE PROTEASE FAMILY S1C HTRA-RELATED"/>
    <property type="match status" value="1"/>
</dbReference>
<feature type="region of interest" description="Disordered" evidence="1">
    <location>
        <begin position="1"/>
        <end position="87"/>
    </location>
</feature>
<accession>A0ABP8WRF4</accession>
<reference evidence="3" key="1">
    <citation type="journal article" date="2019" name="Int. J. Syst. Evol. Microbiol.">
        <title>The Global Catalogue of Microorganisms (GCM) 10K type strain sequencing project: providing services to taxonomists for standard genome sequencing and annotation.</title>
        <authorList>
            <consortium name="The Broad Institute Genomics Platform"/>
            <consortium name="The Broad Institute Genome Sequencing Center for Infectious Disease"/>
            <person name="Wu L."/>
            <person name="Ma J."/>
        </authorList>
    </citation>
    <scope>NUCLEOTIDE SEQUENCE [LARGE SCALE GENOMIC DNA]</scope>
    <source>
        <strain evidence="3">JCM 17975</strain>
    </source>
</reference>
<gene>
    <name evidence="2" type="ORF">GCM10023198_11550</name>
</gene>
<dbReference type="Proteomes" id="UP001500843">
    <property type="component" value="Unassembled WGS sequence"/>
</dbReference>
<organism evidence="2 3">
    <name type="scientific">Promicromonospora umidemergens</name>
    <dbReference type="NCBI Taxonomy" id="629679"/>
    <lineage>
        <taxon>Bacteria</taxon>
        <taxon>Bacillati</taxon>
        <taxon>Actinomycetota</taxon>
        <taxon>Actinomycetes</taxon>
        <taxon>Micrococcales</taxon>
        <taxon>Promicromonosporaceae</taxon>
        <taxon>Promicromonospora</taxon>
    </lineage>
</organism>
<dbReference type="EMBL" id="BAABHM010000006">
    <property type="protein sequence ID" value="GAA4693669.1"/>
    <property type="molecule type" value="Genomic_DNA"/>
</dbReference>
<evidence type="ECO:0000313" key="2">
    <source>
        <dbReference type="EMBL" id="GAA4693669.1"/>
    </source>
</evidence>
<protein>
    <recommendedName>
        <fullName evidence="4">Serine protease PepD</fullName>
    </recommendedName>
</protein>